<reference evidence="1" key="2">
    <citation type="submission" date="2020-05" db="UniProtKB">
        <authorList>
            <consortium name="EnsemblMetazoa"/>
        </authorList>
    </citation>
    <scope>IDENTIFICATION</scope>
    <source>
        <strain evidence="1">IAEA</strain>
    </source>
</reference>
<dbReference type="VEuPathDB" id="VectorBase:GBRI010004"/>
<dbReference type="AlphaFoldDB" id="A0A1A9W8G4"/>
<keyword evidence="2" id="KW-1185">Reference proteome</keyword>
<name>A0A1A9W8G4_9MUSC</name>
<sequence>MFINILNGFRSRHMLNLLDDDDDNNDYDNDDDVDDDILLVIQTSKTYSAPVHELALFLTSLNGNIVQIPLSGFSPCFRDDIRLRALYRLYVREFEKACPSCMYCNTQDNPAEKAEILKQTS</sequence>
<evidence type="ECO:0000313" key="1">
    <source>
        <dbReference type="EnsemblMetazoa" id="GBRI010004-PA"/>
    </source>
</evidence>
<dbReference type="Proteomes" id="UP000091820">
    <property type="component" value="Unassembled WGS sequence"/>
</dbReference>
<evidence type="ECO:0000313" key="2">
    <source>
        <dbReference type="Proteomes" id="UP000091820"/>
    </source>
</evidence>
<protein>
    <submittedName>
        <fullName evidence="1">Uncharacterized protein</fullName>
    </submittedName>
</protein>
<organism evidence="1 2">
    <name type="scientific">Glossina brevipalpis</name>
    <dbReference type="NCBI Taxonomy" id="37001"/>
    <lineage>
        <taxon>Eukaryota</taxon>
        <taxon>Metazoa</taxon>
        <taxon>Ecdysozoa</taxon>
        <taxon>Arthropoda</taxon>
        <taxon>Hexapoda</taxon>
        <taxon>Insecta</taxon>
        <taxon>Pterygota</taxon>
        <taxon>Neoptera</taxon>
        <taxon>Endopterygota</taxon>
        <taxon>Diptera</taxon>
        <taxon>Brachycera</taxon>
        <taxon>Muscomorpha</taxon>
        <taxon>Hippoboscoidea</taxon>
        <taxon>Glossinidae</taxon>
        <taxon>Glossina</taxon>
    </lineage>
</organism>
<proteinExistence type="predicted"/>
<dbReference type="EnsemblMetazoa" id="GBRI010004-RA">
    <property type="protein sequence ID" value="GBRI010004-PA"/>
    <property type="gene ID" value="GBRI010004"/>
</dbReference>
<reference evidence="2" key="1">
    <citation type="submission" date="2014-03" db="EMBL/GenBank/DDBJ databases">
        <authorList>
            <person name="Aksoy S."/>
            <person name="Warren W."/>
            <person name="Wilson R.K."/>
        </authorList>
    </citation>
    <scope>NUCLEOTIDE SEQUENCE [LARGE SCALE GENOMIC DNA]</scope>
    <source>
        <strain evidence="2">IAEA</strain>
    </source>
</reference>
<accession>A0A1A9W8G4</accession>